<evidence type="ECO:0000256" key="7">
    <source>
        <dbReference type="ARBA" id="ARBA00035633"/>
    </source>
</evidence>
<comment type="similarity">
    <text evidence="2">Belongs to the class-IV pyridoxal-phosphate-dependent aminotransferase family.</text>
</comment>
<dbReference type="InterPro" id="IPR043132">
    <property type="entry name" value="BCAT-like_C"/>
</dbReference>
<evidence type="ECO:0000313" key="11">
    <source>
        <dbReference type="Proteomes" id="UP000501534"/>
    </source>
</evidence>
<name>A0A6M4GVR3_9PROT</name>
<dbReference type="RefSeq" id="WP_171092193.1">
    <property type="nucleotide sequence ID" value="NZ_CP053069.1"/>
</dbReference>
<dbReference type="CDD" id="cd01559">
    <property type="entry name" value="ADCL_like"/>
    <property type="match status" value="1"/>
</dbReference>
<evidence type="ECO:0000256" key="6">
    <source>
        <dbReference type="ARBA" id="ARBA00023239"/>
    </source>
</evidence>
<organism evidence="10 11">
    <name type="scientific">Usitatibacter rugosus</name>
    <dbReference type="NCBI Taxonomy" id="2732067"/>
    <lineage>
        <taxon>Bacteria</taxon>
        <taxon>Pseudomonadati</taxon>
        <taxon>Pseudomonadota</taxon>
        <taxon>Betaproteobacteria</taxon>
        <taxon>Nitrosomonadales</taxon>
        <taxon>Usitatibacteraceae</taxon>
        <taxon>Usitatibacter</taxon>
    </lineage>
</organism>
<dbReference type="Proteomes" id="UP000501534">
    <property type="component" value="Chromosome"/>
</dbReference>
<dbReference type="SUPFAM" id="SSF56752">
    <property type="entry name" value="D-aminoacid aminotransferase-like PLP-dependent enzymes"/>
    <property type="match status" value="1"/>
</dbReference>
<comment type="catalytic activity">
    <reaction evidence="9">
        <text>4-amino-4-deoxychorismate = 4-aminobenzoate + pyruvate + H(+)</text>
        <dbReference type="Rhea" id="RHEA:16201"/>
        <dbReference type="ChEBI" id="CHEBI:15361"/>
        <dbReference type="ChEBI" id="CHEBI:15378"/>
        <dbReference type="ChEBI" id="CHEBI:17836"/>
        <dbReference type="ChEBI" id="CHEBI:58406"/>
        <dbReference type="EC" id="4.1.3.38"/>
    </reaction>
</comment>
<gene>
    <name evidence="10" type="primary">pabC</name>
    <name evidence="10" type="ORF">DSM104443_02193</name>
</gene>
<dbReference type="InterPro" id="IPR036038">
    <property type="entry name" value="Aminotransferase-like"/>
</dbReference>
<dbReference type="KEGG" id="uru:DSM104443_02193"/>
<dbReference type="FunFam" id="3.20.10.10:FF:000002">
    <property type="entry name" value="D-alanine aminotransferase"/>
    <property type="match status" value="1"/>
</dbReference>
<comment type="pathway">
    <text evidence="7">Cofactor biosynthesis; tetrahydrofolate biosynthesis; 4-aminobenzoate from chorismate: step 2/2.</text>
</comment>
<dbReference type="GO" id="GO:0008696">
    <property type="term" value="F:4-amino-4-deoxychorismate lyase activity"/>
    <property type="evidence" value="ECO:0007669"/>
    <property type="project" value="UniProtKB-EC"/>
</dbReference>
<evidence type="ECO:0000256" key="3">
    <source>
        <dbReference type="ARBA" id="ARBA00011738"/>
    </source>
</evidence>
<dbReference type="PANTHER" id="PTHR42743:SF2">
    <property type="entry name" value="AMINODEOXYCHORISMATE LYASE"/>
    <property type="match status" value="1"/>
</dbReference>
<dbReference type="PANTHER" id="PTHR42743">
    <property type="entry name" value="AMINO-ACID AMINOTRANSFERASE"/>
    <property type="match status" value="1"/>
</dbReference>
<accession>A0A6M4GVR3</accession>
<dbReference type="Gene3D" id="3.20.10.10">
    <property type="entry name" value="D-amino Acid Aminotransferase, subunit A, domain 2"/>
    <property type="match status" value="1"/>
</dbReference>
<keyword evidence="11" id="KW-1185">Reference proteome</keyword>
<dbReference type="AlphaFoldDB" id="A0A6M4GVR3"/>
<keyword evidence="4" id="KW-0663">Pyridoxal phosphate</keyword>
<dbReference type="EC" id="4.1.3.38" evidence="8"/>
<sequence length="273" mass="29701">MTASILVDGVAASTVTVLDRGLAFGDGIFRTLEVRAGRALNWDRHFRRLAHDCQALDIPVPDEAVLRSEIARVAPREAVVKITVTRGTSGRGYSKPTETVARRIVAAFDPPEYPAELARDGIRVRRCDLVLSEQPRLAGVKTLNRLENVLARSEWFDASIREGLLCDREGRLVEATMSNVFLVVAGALVTPLLTRCGVAGAQRDRVRDLAAAGGITCDVRDVAFAELEEADEVFLANSLIGLWPVVALGEKKWPVGSLTRRFQSEIAADDAKA</sequence>
<dbReference type="GO" id="GO:0005829">
    <property type="term" value="C:cytosol"/>
    <property type="evidence" value="ECO:0007669"/>
    <property type="project" value="TreeGrafter"/>
</dbReference>
<dbReference type="Pfam" id="PF01063">
    <property type="entry name" value="Aminotran_4"/>
    <property type="match status" value="1"/>
</dbReference>
<dbReference type="NCBIfam" id="NF004761">
    <property type="entry name" value="PRK06092.1"/>
    <property type="match status" value="1"/>
</dbReference>
<evidence type="ECO:0000313" key="10">
    <source>
        <dbReference type="EMBL" id="QJR11122.1"/>
    </source>
</evidence>
<dbReference type="InterPro" id="IPR017824">
    <property type="entry name" value="Aminodeoxychorismate_lyase_IV"/>
</dbReference>
<dbReference type="InterPro" id="IPR043131">
    <property type="entry name" value="BCAT-like_N"/>
</dbReference>
<evidence type="ECO:0000256" key="9">
    <source>
        <dbReference type="ARBA" id="ARBA00049529"/>
    </source>
</evidence>
<evidence type="ECO:0000256" key="8">
    <source>
        <dbReference type="ARBA" id="ARBA00035676"/>
    </source>
</evidence>
<proteinExistence type="inferred from homology"/>
<dbReference type="GO" id="GO:0008153">
    <property type="term" value="P:4-aminobenzoate biosynthetic process"/>
    <property type="evidence" value="ECO:0007669"/>
    <property type="project" value="TreeGrafter"/>
</dbReference>
<keyword evidence="5" id="KW-0289">Folate biosynthesis</keyword>
<protein>
    <recommendedName>
        <fullName evidence="8">aminodeoxychorismate lyase</fullName>
        <ecNumber evidence="8">4.1.3.38</ecNumber>
    </recommendedName>
</protein>
<comment type="cofactor">
    <cofactor evidence="1">
        <name>pyridoxal 5'-phosphate</name>
        <dbReference type="ChEBI" id="CHEBI:597326"/>
    </cofactor>
</comment>
<dbReference type="Gene3D" id="3.30.470.10">
    <property type="match status" value="1"/>
</dbReference>
<comment type="subunit">
    <text evidence="3">Homodimer.</text>
</comment>
<dbReference type="EMBL" id="CP053069">
    <property type="protein sequence ID" value="QJR11122.1"/>
    <property type="molecule type" value="Genomic_DNA"/>
</dbReference>
<dbReference type="GO" id="GO:0030170">
    <property type="term" value="F:pyridoxal phosphate binding"/>
    <property type="evidence" value="ECO:0007669"/>
    <property type="project" value="InterPro"/>
</dbReference>
<reference evidence="10 11" key="1">
    <citation type="submission" date="2020-04" db="EMBL/GenBank/DDBJ databases">
        <title>Usitatibacter rugosus gen. nov., sp. nov. and Usitatibacter palustris sp. nov., novel members of Usitatibacteraceae fam. nov. within the order Nitrosomonadales isolated from soil.</title>
        <authorList>
            <person name="Huber K.J."/>
            <person name="Neumann-Schaal M."/>
            <person name="Geppert A."/>
            <person name="Luckner M."/>
            <person name="Wanner G."/>
            <person name="Overmann J."/>
        </authorList>
    </citation>
    <scope>NUCLEOTIDE SEQUENCE [LARGE SCALE GENOMIC DNA]</scope>
    <source>
        <strain evidence="10 11">0125_3</strain>
    </source>
</reference>
<evidence type="ECO:0000256" key="4">
    <source>
        <dbReference type="ARBA" id="ARBA00022898"/>
    </source>
</evidence>
<dbReference type="NCBIfam" id="TIGR03461">
    <property type="entry name" value="pabC_Proteo"/>
    <property type="match status" value="1"/>
</dbReference>
<dbReference type="InterPro" id="IPR050571">
    <property type="entry name" value="Class-IV_PLP-Dep_Aminotrnsfr"/>
</dbReference>
<evidence type="ECO:0000256" key="5">
    <source>
        <dbReference type="ARBA" id="ARBA00022909"/>
    </source>
</evidence>
<evidence type="ECO:0000256" key="2">
    <source>
        <dbReference type="ARBA" id="ARBA00009320"/>
    </source>
</evidence>
<keyword evidence="6 10" id="KW-0456">Lyase</keyword>
<dbReference type="GO" id="GO:0046656">
    <property type="term" value="P:folic acid biosynthetic process"/>
    <property type="evidence" value="ECO:0007669"/>
    <property type="project" value="UniProtKB-KW"/>
</dbReference>
<dbReference type="InterPro" id="IPR001544">
    <property type="entry name" value="Aminotrans_IV"/>
</dbReference>
<evidence type="ECO:0000256" key="1">
    <source>
        <dbReference type="ARBA" id="ARBA00001933"/>
    </source>
</evidence>